<organism evidence="4 5">
    <name type="scientific">Maioricimonas rarisocia</name>
    <dbReference type="NCBI Taxonomy" id="2528026"/>
    <lineage>
        <taxon>Bacteria</taxon>
        <taxon>Pseudomonadati</taxon>
        <taxon>Planctomycetota</taxon>
        <taxon>Planctomycetia</taxon>
        <taxon>Planctomycetales</taxon>
        <taxon>Planctomycetaceae</taxon>
        <taxon>Maioricimonas</taxon>
    </lineage>
</organism>
<dbReference type="PANTHER" id="PTHR31223">
    <property type="entry name" value="LOG FAMILY PROTEIN YJL055W"/>
    <property type="match status" value="1"/>
</dbReference>
<dbReference type="GO" id="GO:0005829">
    <property type="term" value="C:cytosol"/>
    <property type="evidence" value="ECO:0007669"/>
    <property type="project" value="TreeGrafter"/>
</dbReference>
<proteinExistence type="inferred from homology"/>
<protein>
    <recommendedName>
        <fullName evidence="3">Cytokinin riboside 5'-monophosphate phosphoribohydrolase</fullName>
        <ecNumber evidence="3">3.2.2.n1</ecNumber>
    </recommendedName>
</protein>
<gene>
    <name evidence="4" type="primary">yvdD</name>
    <name evidence="4" type="ORF">Mal4_56790</name>
</gene>
<comment type="catalytic activity">
    <reaction evidence="1">
        <text>AMP + H2O = D-ribose 5-phosphate + adenine</text>
        <dbReference type="Rhea" id="RHEA:20129"/>
        <dbReference type="ChEBI" id="CHEBI:15377"/>
        <dbReference type="ChEBI" id="CHEBI:16708"/>
        <dbReference type="ChEBI" id="CHEBI:78346"/>
        <dbReference type="ChEBI" id="CHEBI:456215"/>
        <dbReference type="EC" id="3.2.2.4"/>
    </reaction>
</comment>
<evidence type="ECO:0000313" key="5">
    <source>
        <dbReference type="Proteomes" id="UP000320496"/>
    </source>
</evidence>
<evidence type="ECO:0000256" key="2">
    <source>
        <dbReference type="ARBA" id="ARBA00006763"/>
    </source>
</evidence>
<dbReference type="Proteomes" id="UP000320496">
    <property type="component" value="Chromosome"/>
</dbReference>
<keyword evidence="3" id="KW-0203">Cytokinin biosynthesis</keyword>
<dbReference type="KEGG" id="mri:Mal4_56790"/>
<dbReference type="InterPro" id="IPR005269">
    <property type="entry name" value="LOG"/>
</dbReference>
<keyword evidence="5" id="KW-1185">Reference proteome</keyword>
<evidence type="ECO:0000256" key="1">
    <source>
        <dbReference type="ARBA" id="ARBA00000274"/>
    </source>
</evidence>
<dbReference type="EC" id="3.2.2.n1" evidence="3"/>
<evidence type="ECO:0000313" key="4">
    <source>
        <dbReference type="EMBL" id="QDU41313.1"/>
    </source>
</evidence>
<name>A0A517ZFP2_9PLAN</name>
<dbReference type="NCBIfam" id="TIGR00730">
    <property type="entry name" value="Rossman fold protein, TIGR00730 family"/>
    <property type="match status" value="1"/>
</dbReference>
<dbReference type="SUPFAM" id="SSF102405">
    <property type="entry name" value="MCP/YpsA-like"/>
    <property type="match status" value="1"/>
</dbReference>
<dbReference type="InterPro" id="IPR031100">
    <property type="entry name" value="LOG_fam"/>
</dbReference>
<dbReference type="EMBL" id="CP036275">
    <property type="protein sequence ID" value="QDU41313.1"/>
    <property type="molecule type" value="Genomic_DNA"/>
</dbReference>
<dbReference type="PANTHER" id="PTHR31223:SF70">
    <property type="entry name" value="LOG FAMILY PROTEIN YJL055W"/>
    <property type="match status" value="1"/>
</dbReference>
<evidence type="ECO:0000256" key="3">
    <source>
        <dbReference type="RuleBase" id="RU363015"/>
    </source>
</evidence>
<accession>A0A517ZFP2</accession>
<keyword evidence="3" id="KW-0378">Hydrolase</keyword>
<dbReference type="GO" id="GO:0009691">
    <property type="term" value="P:cytokinin biosynthetic process"/>
    <property type="evidence" value="ECO:0007669"/>
    <property type="project" value="UniProtKB-UniRule"/>
</dbReference>
<dbReference type="GO" id="GO:0008714">
    <property type="term" value="F:AMP nucleosidase activity"/>
    <property type="evidence" value="ECO:0007669"/>
    <property type="project" value="UniProtKB-EC"/>
</dbReference>
<reference evidence="4 5" key="1">
    <citation type="submission" date="2019-02" db="EMBL/GenBank/DDBJ databases">
        <title>Deep-cultivation of Planctomycetes and their phenomic and genomic characterization uncovers novel biology.</title>
        <authorList>
            <person name="Wiegand S."/>
            <person name="Jogler M."/>
            <person name="Boedeker C."/>
            <person name="Pinto D."/>
            <person name="Vollmers J."/>
            <person name="Rivas-Marin E."/>
            <person name="Kohn T."/>
            <person name="Peeters S.H."/>
            <person name="Heuer A."/>
            <person name="Rast P."/>
            <person name="Oberbeckmann S."/>
            <person name="Bunk B."/>
            <person name="Jeske O."/>
            <person name="Meyerdierks A."/>
            <person name="Storesund J.E."/>
            <person name="Kallscheuer N."/>
            <person name="Luecker S."/>
            <person name="Lage O.M."/>
            <person name="Pohl T."/>
            <person name="Merkel B.J."/>
            <person name="Hornburger P."/>
            <person name="Mueller R.-W."/>
            <person name="Bruemmer F."/>
            <person name="Labrenz M."/>
            <person name="Spormann A.M."/>
            <person name="Op den Camp H."/>
            <person name="Overmann J."/>
            <person name="Amann R."/>
            <person name="Jetten M.S.M."/>
            <person name="Mascher T."/>
            <person name="Medema M.H."/>
            <person name="Devos D.P."/>
            <person name="Kaster A.-K."/>
            <person name="Ovreas L."/>
            <person name="Rohde M."/>
            <person name="Galperin M.Y."/>
            <person name="Jogler C."/>
        </authorList>
    </citation>
    <scope>NUCLEOTIDE SEQUENCE [LARGE SCALE GENOMIC DNA]</scope>
    <source>
        <strain evidence="4 5">Mal4</strain>
    </source>
</reference>
<comment type="similarity">
    <text evidence="2 3">Belongs to the LOG family.</text>
</comment>
<dbReference type="RefSeq" id="WP_231746659.1">
    <property type="nucleotide sequence ID" value="NZ_CP036275.1"/>
</dbReference>
<dbReference type="AlphaFoldDB" id="A0A517ZFP2"/>
<dbReference type="Gene3D" id="3.40.50.450">
    <property type="match status" value="1"/>
</dbReference>
<dbReference type="Pfam" id="PF03641">
    <property type="entry name" value="Lysine_decarbox"/>
    <property type="match status" value="1"/>
</dbReference>
<sequence length="203" mass="21960">MSDEQPAEGRLTSLCVFCGSSHGTRPEYQQATRAFGQMMAREGLRLVYGGGDVGLMGVLADAVMEAGGEVTGVIPDALMAREVGHHGITDLRVVGSMHERKALMADLADGFVALPGGLGTFEELCEILTWAQLGIHTKPVGLLDIAGYYDHFAALLDHATAEGFVREAHRDLLLVETEGEALLQRMRAYRPPTVAPWLNRQET</sequence>